<name>A0A857JAD9_9BURK</name>
<evidence type="ECO:0000313" key="3">
    <source>
        <dbReference type="Proteomes" id="UP000464787"/>
    </source>
</evidence>
<proteinExistence type="predicted"/>
<protein>
    <recommendedName>
        <fullName evidence="1">Putative phage metallopeptidase domain-containing protein</fullName>
    </recommendedName>
</protein>
<dbReference type="EMBL" id="CP047650">
    <property type="protein sequence ID" value="QHJ00102.1"/>
    <property type="molecule type" value="Genomic_DNA"/>
</dbReference>
<feature type="domain" description="Putative phage metallopeptidase" evidence="1">
    <location>
        <begin position="29"/>
        <end position="184"/>
    </location>
</feature>
<dbReference type="Pfam" id="PF18894">
    <property type="entry name" value="PhageMetallopep"/>
    <property type="match status" value="1"/>
</dbReference>
<sequence length="207" mass="22825">MRMGKTIAKRPLPPVGLDHFRPAPEVGVWVNAEVLASEGRIHNPEHRHLDQADLEFLWAPRGFVRQTRSVIGQAEEVMIRSGGWQKARQEEQLTDWFGRVPGFLITLDASYCATCSDADWCALVEHELYHVAHKRDEFGAPAFTKEGMPKLCIRGHDVEEFIGVVRRYGVGDPSGAIAQLAAAARGQPEVTRSNIAGACGTCLLRAA</sequence>
<dbReference type="KEGG" id="xyk:GT347_20230"/>
<evidence type="ECO:0000313" key="2">
    <source>
        <dbReference type="EMBL" id="QHJ00102.1"/>
    </source>
</evidence>
<keyword evidence="3" id="KW-1185">Reference proteome</keyword>
<organism evidence="2 3">
    <name type="scientific">Xylophilus rhododendri</name>
    <dbReference type="NCBI Taxonomy" id="2697032"/>
    <lineage>
        <taxon>Bacteria</taxon>
        <taxon>Pseudomonadati</taxon>
        <taxon>Pseudomonadota</taxon>
        <taxon>Betaproteobacteria</taxon>
        <taxon>Burkholderiales</taxon>
        <taxon>Xylophilus</taxon>
    </lineage>
</organism>
<reference evidence="2 3" key="1">
    <citation type="submission" date="2020-01" db="EMBL/GenBank/DDBJ databases">
        <title>Genome sequencing of strain KACC 21265.</title>
        <authorList>
            <person name="Heo J."/>
            <person name="Kim S.-J."/>
            <person name="Kim J.-S."/>
            <person name="Hong S.-B."/>
            <person name="Kwon S.-W."/>
        </authorList>
    </citation>
    <scope>NUCLEOTIDE SEQUENCE [LARGE SCALE GENOMIC DNA]</scope>
    <source>
        <strain evidence="2 3">KACC 21265</strain>
    </source>
</reference>
<accession>A0A857JAD9</accession>
<dbReference type="AlphaFoldDB" id="A0A857JAD9"/>
<dbReference type="InterPro" id="IPR043998">
    <property type="entry name" value="Put_Metallopep"/>
</dbReference>
<evidence type="ECO:0000259" key="1">
    <source>
        <dbReference type="Pfam" id="PF18894"/>
    </source>
</evidence>
<dbReference type="Proteomes" id="UP000464787">
    <property type="component" value="Chromosome"/>
</dbReference>
<gene>
    <name evidence="2" type="ORF">GT347_20230</name>
</gene>